<evidence type="ECO:0000259" key="9">
    <source>
        <dbReference type="PROSITE" id="PS51779"/>
    </source>
</evidence>
<keyword evidence="4" id="KW-0732">Signal</keyword>
<comment type="subcellular location">
    <subcellularLocation>
        <location evidence="1">Membrane</location>
    </subcellularLocation>
</comment>
<reference evidence="10 11" key="1">
    <citation type="submission" date="2016-11" db="EMBL/GenBank/DDBJ databases">
        <authorList>
            <person name="Jaros S."/>
            <person name="Januszkiewicz K."/>
            <person name="Wedrychowicz H."/>
        </authorList>
    </citation>
    <scope>NUCLEOTIDE SEQUENCE [LARGE SCALE GENOMIC DNA]</scope>
    <source>
        <strain evidence="10 11">DSM 27063</strain>
    </source>
</reference>
<keyword evidence="7" id="KW-0998">Cell outer membrane</keyword>
<dbReference type="Pfam" id="PF01103">
    <property type="entry name" value="Omp85"/>
    <property type="match status" value="1"/>
</dbReference>
<sequence>MRIRFLTFIVSILLVCGNIFSLQGQENYEVRRITFQGNKTLDKDFLLDKMALKEVSYLEKVFTEKEPFLYSEELVNLDLERLIRIYQSEGFLNARAALHPLKTNEKKQTLKLTINVDEGEPVVTDSVSITIQSKTENIDSLVETEKITKELELVEGKRFRDEAINNDLRIIEDALKSQGYAYATATYNLNLKLDNNSTGIHYSVNPGPKSYIGETTISGNKNVSEEFIKKQLKYSDGDLYSKSVLNETRQNLYRLRMFRVVSVNPEKVPETQKSPIPVSVYIEEAPRLNTRLGAGYGTEDKFRAFVDLSYHGFLGSARRLNLYLKHSALEPYSARLSWIQPQFLGMNSSISLNPFINRKEEPGYTTRTWGVNVPYTYNFNPRLNSKLTYYFEDVEQLLEAGDEEFSDFESDKFPYKKSGVLLSTVFDNSTPRFSPSKGMNVSFGFKVNGYLFGSDFNYTKLWADFRTYRKTGDVILAFRLMAGGINSSDSRQFIPVEDRFYSGGSNSIRGWNRSDLGPKRESGTPLGGKSIFESNFEVRYPLFWRLSLVAFFEAGNVWEEAYNYNFNDLGYAAGSGIRIDTPIGPVRFDAGFPLWNEKKRPQFFISVGQAF</sequence>
<feature type="domain" description="POTRA" evidence="9">
    <location>
        <begin position="210"/>
        <end position="285"/>
    </location>
</feature>
<dbReference type="InterPro" id="IPR023707">
    <property type="entry name" value="OM_assembly_BamA"/>
</dbReference>
<dbReference type="PROSITE" id="PS51779">
    <property type="entry name" value="POTRA"/>
    <property type="match status" value="2"/>
</dbReference>
<dbReference type="PANTHER" id="PTHR12815:SF47">
    <property type="entry name" value="TRANSLOCATION AND ASSEMBLY MODULE SUBUNIT TAMA"/>
    <property type="match status" value="1"/>
</dbReference>
<organism evidence="10 11">
    <name type="scientific">Tangfeifania diversioriginum</name>
    <dbReference type="NCBI Taxonomy" id="1168035"/>
    <lineage>
        <taxon>Bacteria</taxon>
        <taxon>Pseudomonadati</taxon>
        <taxon>Bacteroidota</taxon>
        <taxon>Bacteroidia</taxon>
        <taxon>Marinilabiliales</taxon>
        <taxon>Prolixibacteraceae</taxon>
        <taxon>Tangfeifania</taxon>
    </lineage>
</organism>
<protein>
    <recommendedName>
        <fullName evidence="8">Outer membrane protein assembly factor BamA</fullName>
    </recommendedName>
</protein>
<keyword evidence="3" id="KW-0812">Transmembrane</keyword>
<dbReference type="Pfam" id="PF07244">
    <property type="entry name" value="POTRA"/>
    <property type="match status" value="3"/>
</dbReference>
<keyword evidence="11" id="KW-1185">Reference proteome</keyword>
<gene>
    <name evidence="10" type="ORF">SAMN05444280_102105</name>
</gene>
<dbReference type="STRING" id="1168035.SAMN05444280_102105"/>
<evidence type="ECO:0000256" key="6">
    <source>
        <dbReference type="ARBA" id="ARBA00023136"/>
    </source>
</evidence>
<dbReference type="GO" id="GO:0009279">
    <property type="term" value="C:cell outer membrane"/>
    <property type="evidence" value="ECO:0007669"/>
    <property type="project" value="UniProtKB-UniRule"/>
</dbReference>
<dbReference type="OrthoDB" id="9814535at2"/>
<evidence type="ECO:0000256" key="2">
    <source>
        <dbReference type="ARBA" id="ARBA00022452"/>
    </source>
</evidence>
<accession>A0A1M6B6H6</accession>
<dbReference type="InterPro" id="IPR039910">
    <property type="entry name" value="D15-like"/>
</dbReference>
<dbReference type="InterPro" id="IPR010827">
    <property type="entry name" value="BamA/TamA_POTRA"/>
</dbReference>
<evidence type="ECO:0000256" key="7">
    <source>
        <dbReference type="ARBA" id="ARBA00023237"/>
    </source>
</evidence>
<dbReference type="GO" id="GO:0071709">
    <property type="term" value="P:membrane assembly"/>
    <property type="evidence" value="ECO:0007669"/>
    <property type="project" value="InterPro"/>
</dbReference>
<keyword evidence="2" id="KW-1134">Transmembrane beta strand</keyword>
<dbReference type="InterPro" id="IPR034746">
    <property type="entry name" value="POTRA"/>
</dbReference>
<evidence type="ECO:0000256" key="5">
    <source>
        <dbReference type="ARBA" id="ARBA00022737"/>
    </source>
</evidence>
<dbReference type="RefSeq" id="WP_073164657.1">
    <property type="nucleotide sequence ID" value="NZ_FQZE01000002.1"/>
</dbReference>
<dbReference type="AlphaFoldDB" id="A0A1M6B6H6"/>
<dbReference type="InterPro" id="IPR000184">
    <property type="entry name" value="Bac_surfAg_D15"/>
</dbReference>
<evidence type="ECO:0000256" key="3">
    <source>
        <dbReference type="ARBA" id="ARBA00022692"/>
    </source>
</evidence>
<evidence type="ECO:0000313" key="11">
    <source>
        <dbReference type="Proteomes" id="UP000184050"/>
    </source>
</evidence>
<name>A0A1M6B6H6_9BACT</name>
<evidence type="ECO:0000313" key="10">
    <source>
        <dbReference type="EMBL" id="SHI44359.1"/>
    </source>
</evidence>
<proteinExistence type="predicted"/>
<evidence type="ECO:0000256" key="8">
    <source>
        <dbReference type="NCBIfam" id="TIGR03303"/>
    </source>
</evidence>
<dbReference type="Proteomes" id="UP000184050">
    <property type="component" value="Unassembled WGS sequence"/>
</dbReference>
<evidence type="ECO:0000256" key="4">
    <source>
        <dbReference type="ARBA" id="ARBA00022729"/>
    </source>
</evidence>
<dbReference type="Gene3D" id="3.10.20.310">
    <property type="entry name" value="membrane protein fhac"/>
    <property type="match status" value="3"/>
</dbReference>
<dbReference type="EMBL" id="FQZE01000002">
    <property type="protein sequence ID" value="SHI44359.1"/>
    <property type="molecule type" value="Genomic_DNA"/>
</dbReference>
<keyword evidence="6" id="KW-0472">Membrane</keyword>
<evidence type="ECO:0000256" key="1">
    <source>
        <dbReference type="ARBA" id="ARBA00004370"/>
    </source>
</evidence>
<keyword evidence="5" id="KW-0677">Repeat</keyword>
<dbReference type="PANTHER" id="PTHR12815">
    <property type="entry name" value="SORTING AND ASSEMBLY MACHINERY SAMM50 PROTEIN FAMILY MEMBER"/>
    <property type="match status" value="1"/>
</dbReference>
<feature type="domain" description="POTRA" evidence="9">
    <location>
        <begin position="28"/>
        <end position="119"/>
    </location>
</feature>
<dbReference type="Gene3D" id="2.40.160.50">
    <property type="entry name" value="membrane protein fhac: a member of the omp85/tpsb transporter family"/>
    <property type="match status" value="1"/>
</dbReference>
<dbReference type="NCBIfam" id="TIGR03303">
    <property type="entry name" value="OM_YaeT"/>
    <property type="match status" value="1"/>
</dbReference>